<dbReference type="InterPro" id="IPR004323">
    <property type="entry name" value="Ion_tolerance_CutA"/>
</dbReference>
<dbReference type="InterPro" id="IPR011322">
    <property type="entry name" value="N-reg_PII-like_a/b"/>
</dbReference>
<evidence type="ECO:0000313" key="3">
    <source>
        <dbReference type="Proteomes" id="UP000554144"/>
    </source>
</evidence>
<dbReference type="Gene3D" id="3.30.70.120">
    <property type="match status" value="1"/>
</dbReference>
<dbReference type="OrthoDB" id="37622at2"/>
<reference evidence="2 3" key="1">
    <citation type="submission" date="2020-07" db="EMBL/GenBank/DDBJ databases">
        <title>Taxonomic revisions and descriptions of new bacterial species based on genomic comparisons in the high-G+C-content subgroup of the family Alcaligenaceae.</title>
        <authorList>
            <person name="Szabo A."/>
            <person name="Felfoldi T."/>
        </authorList>
    </citation>
    <scope>NUCLEOTIDE SEQUENCE [LARGE SCALE GENOMIC DNA]</scope>
    <source>
        <strain evidence="2 3">DSM 25667</strain>
    </source>
</reference>
<evidence type="ECO:0000313" key="2">
    <source>
        <dbReference type="EMBL" id="NYT84672.1"/>
    </source>
</evidence>
<dbReference type="GO" id="GO:0005507">
    <property type="term" value="F:copper ion binding"/>
    <property type="evidence" value="ECO:0007669"/>
    <property type="project" value="TreeGrafter"/>
</dbReference>
<organism evidence="2 3">
    <name type="scientific">Pollutimonas harenae</name>
    <dbReference type="NCBI Taxonomy" id="657015"/>
    <lineage>
        <taxon>Bacteria</taxon>
        <taxon>Pseudomonadati</taxon>
        <taxon>Pseudomonadota</taxon>
        <taxon>Betaproteobacteria</taxon>
        <taxon>Burkholderiales</taxon>
        <taxon>Alcaligenaceae</taxon>
        <taxon>Pollutimonas</taxon>
    </lineage>
</organism>
<proteinExistence type="inferred from homology"/>
<protein>
    <submittedName>
        <fullName evidence="2">Divalent-cation tolerance protein CutA</fullName>
    </submittedName>
</protein>
<dbReference type="SUPFAM" id="SSF54913">
    <property type="entry name" value="GlnB-like"/>
    <property type="match status" value="1"/>
</dbReference>
<comment type="caution">
    <text evidence="2">The sequence shown here is derived from an EMBL/GenBank/DDBJ whole genome shotgun (WGS) entry which is preliminary data.</text>
</comment>
<dbReference type="PANTHER" id="PTHR23419">
    <property type="entry name" value="DIVALENT CATION TOLERANCE CUTA-RELATED"/>
    <property type="match status" value="1"/>
</dbReference>
<dbReference type="InterPro" id="IPR015867">
    <property type="entry name" value="N-reg_PII/ATP_PRibTrfase_C"/>
</dbReference>
<name>A0A853GX17_9BURK</name>
<sequence length="142" mass="15761">MPYVRARGRIIHPHPLSRYIVVSSVSSPELAPSLYAAHDVVVILSNAPDMLLAKRIAHVLVEEHLAACVNLGAQGLSMYMWQDELEGTEEIPITIKTTGFRAQALIERLMALHPYEVPEVLVLPVLGGSISYLEWVRAQVRV</sequence>
<evidence type="ECO:0000256" key="1">
    <source>
        <dbReference type="ARBA" id="ARBA00010169"/>
    </source>
</evidence>
<dbReference type="EMBL" id="JACCEV010000001">
    <property type="protein sequence ID" value="NYT84672.1"/>
    <property type="molecule type" value="Genomic_DNA"/>
</dbReference>
<dbReference type="Proteomes" id="UP000554144">
    <property type="component" value="Unassembled WGS sequence"/>
</dbReference>
<keyword evidence="3" id="KW-1185">Reference proteome</keyword>
<gene>
    <name evidence="2" type="ORF">H0A62_03560</name>
</gene>
<accession>A0A853GX17</accession>
<dbReference type="Pfam" id="PF03091">
    <property type="entry name" value="CutA1"/>
    <property type="match status" value="1"/>
</dbReference>
<dbReference type="AlphaFoldDB" id="A0A853GX17"/>
<dbReference type="GO" id="GO:0010038">
    <property type="term" value="P:response to metal ion"/>
    <property type="evidence" value="ECO:0007669"/>
    <property type="project" value="InterPro"/>
</dbReference>
<comment type="similarity">
    <text evidence="1">Belongs to the CutA family.</text>
</comment>
<dbReference type="PANTHER" id="PTHR23419:SF8">
    <property type="entry name" value="FI09726P"/>
    <property type="match status" value="1"/>
</dbReference>